<dbReference type="SUPFAM" id="SSF143011">
    <property type="entry name" value="RelE-like"/>
    <property type="match status" value="1"/>
</dbReference>
<evidence type="ECO:0000256" key="1">
    <source>
        <dbReference type="ARBA" id="ARBA00022649"/>
    </source>
</evidence>
<reference evidence="2" key="1">
    <citation type="submission" date="2024-06" db="EMBL/GenBank/DDBJ databases">
        <authorList>
            <person name="Coelho C."/>
            <person name="Bento M."/>
            <person name="Garcia E."/>
            <person name="Camelo A."/>
            <person name="Brandao I."/>
            <person name="Espirito Santo C."/>
            <person name="Trovao J."/>
            <person name="Verissimo A."/>
            <person name="Costa J."/>
            <person name="Tiago I."/>
        </authorList>
    </citation>
    <scope>NUCLEOTIDE SEQUENCE</scope>
    <source>
        <strain evidence="2">KWT182</strain>
    </source>
</reference>
<accession>A0AAU7QE40</accession>
<dbReference type="InterPro" id="IPR007712">
    <property type="entry name" value="RelE/ParE_toxin"/>
</dbReference>
<organism evidence="2">
    <name type="scientific">Acerihabitans sp. KWT182</name>
    <dbReference type="NCBI Taxonomy" id="3157919"/>
    <lineage>
        <taxon>Bacteria</taxon>
        <taxon>Pseudomonadati</taxon>
        <taxon>Pseudomonadota</taxon>
        <taxon>Gammaproteobacteria</taxon>
        <taxon>Enterobacterales</taxon>
        <taxon>Pectobacteriaceae</taxon>
        <taxon>Acerihabitans</taxon>
    </lineage>
</organism>
<sequence>MVKVRWSKKAIKQLASIDTRYRSTIEEKANSLTAFPQVQLDIKKLEAADNQYRMRVGDYRVIFQIDDGEPVICTIQAVKRRTSTTY</sequence>
<dbReference type="Gene3D" id="3.30.2310.20">
    <property type="entry name" value="RelE-like"/>
    <property type="match status" value="1"/>
</dbReference>
<dbReference type="EMBL" id="CP157947">
    <property type="protein sequence ID" value="XBS71141.1"/>
    <property type="molecule type" value="Genomic_DNA"/>
</dbReference>
<proteinExistence type="predicted"/>
<dbReference type="AlphaFoldDB" id="A0AAU7QE40"/>
<dbReference type="PANTHER" id="PTHR38813">
    <property type="match status" value="1"/>
</dbReference>
<gene>
    <name evidence="2" type="ORF">ABK905_09315</name>
</gene>
<dbReference type="InterPro" id="IPR035093">
    <property type="entry name" value="RelE/ParE_toxin_dom_sf"/>
</dbReference>
<protein>
    <submittedName>
        <fullName evidence="2">Type II toxin-antitoxin system RelE/ParE family toxin</fullName>
    </submittedName>
</protein>
<keyword evidence="1" id="KW-1277">Toxin-antitoxin system</keyword>
<evidence type="ECO:0000313" key="2">
    <source>
        <dbReference type="EMBL" id="XBS71141.1"/>
    </source>
</evidence>
<dbReference type="Pfam" id="PF05016">
    <property type="entry name" value="ParE_toxin"/>
    <property type="match status" value="1"/>
</dbReference>
<name>A0AAU7QE40_9GAMM</name>
<dbReference type="InterPro" id="IPR052747">
    <property type="entry name" value="TA_system_RelE_toxin"/>
</dbReference>
<dbReference type="PANTHER" id="PTHR38813:SF1">
    <property type="entry name" value="TOXIN RELE1-RELATED"/>
    <property type="match status" value="1"/>
</dbReference>